<reference evidence="2" key="1">
    <citation type="submission" date="2023-06" db="EMBL/GenBank/DDBJ databases">
        <authorList>
            <person name="Zhang S."/>
        </authorList>
    </citation>
    <scope>NUCLEOTIDE SEQUENCE</scope>
    <source>
        <strain evidence="2">SG2303</strain>
    </source>
</reference>
<protein>
    <submittedName>
        <fullName evidence="2">Cbb3-type cytochrome oxidase assembly protein CcoS</fullName>
    </submittedName>
</protein>
<dbReference type="EMBL" id="JAUEDK010000002">
    <property type="protein sequence ID" value="MDN0073505.1"/>
    <property type="molecule type" value="Genomic_DNA"/>
</dbReference>
<keyword evidence="1" id="KW-0812">Transmembrane</keyword>
<organism evidence="2 3">
    <name type="scientific">Crenobacter oryzisoli</name>
    <dbReference type="NCBI Taxonomy" id="3056844"/>
    <lineage>
        <taxon>Bacteria</taxon>
        <taxon>Pseudomonadati</taxon>
        <taxon>Pseudomonadota</taxon>
        <taxon>Betaproteobacteria</taxon>
        <taxon>Neisseriales</taxon>
        <taxon>Neisseriaceae</taxon>
        <taxon>Crenobacter</taxon>
    </lineage>
</organism>
<evidence type="ECO:0000256" key="1">
    <source>
        <dbReference type="SAM" id="Phobius"/>
    </source>
</evidence>
<accession>A0ABT7XID7</accession>
<gene>
    <name evidence="2" type="primary">ccoS</name>
    <name evidence="2" type="ORF">QU481_01145</name>
</gene>
<dbReference type="RefSeq" id="WP_289828030.1">
    <property type="nucleotide sequence ID" value="NZ_JAUEDK010000002.1"/>
</dbReference>
<dbReference type="InterPro" id="IPR004714">
    <property type="entry name" value="Cyt_oxidase_maturation_cbb3"/>
</dbReference>
<dbReference type="Pfam" id="PF03597">
    <property type="entry name" value="FixS"/>
    <property type="match status" value="1"/>
</dbReference>
<dbReference type="PANTHER" id="PTHR41532:SF1">
    <property type="entry name" value="FIXS PROTEIN"/>
    <property type="match status" value="1"/>
</dbReference>
<dbReference type="Proteomes" id="UP001168540">
    <property type="component" value="Unassembled WGS sequence"/>
</dbReference>
<keyword evidence="3" id="KW-1185">Reference proteome</keyword>
<comment type="caution">
    <text evidence="2">The sequence shown here is derived from an EMBL/GenBank/DDBJ whole genome shotgun (WGS) entry which is preliminary data.</text>
</comment>
<evidence type="ECO:0000313" key="3">
    <source>
        <dbReference type="Proteomes" id="UP001168540"/>
    </source>
</evidence>
<name>A0ABT7XID7_9NEIS</name>
<dbReference type="NCBIfam" id="TIGR00847">
    <property type="entry name" value="ccoS"/>
    <property type="match status" value="1"/>
</dbReference>
<dbReference type="PANTHER" id="PTHR41532">
    <property type="entry name" value="FIXS PROTEIN"/>
    <property type="match status" value="1"/>
</dbReference>
<keyword evidence="1" id="KW-0472">Membrane</keyword>
<evidence type="ECO:0000313" key="2">
    <source>
        <dbReference type="EMBL" id="MDN0073505.1"/>
    </source>
</evidence>
<keyword evidence="1" id="KW-1133">Transmembrane helix</keyword>
<proteinExistence type="predicted"/>
<feature type="transmembrane region" description="Helical" evidence="1">
    <location>
        <begin position="6"/>
        <end position="24"/>
    </location>
</feature>
<sequence length="60" mass="6858">MESLYLLIPMSIALVFFFGVLFWWSTRNGQFDDLEGPAHRILMDDDSAGHDTQPDDKPEA</sequence>